<evidence type="ECO:0000259" key="13">
    <source>
        <dbReference type="PROSITE" id="PS50262"/>
    </source>
</evidence>
<dbReference type="PANTHER" id="PTHR23085">
    <property type="entry name" value="GH28348P"/>
    <property type="match status" value="1"/>
</dbReference>
<feature type="domain" description="G-protein coupled receptors family 1 profile" evidence="13">
    <location>
        <begin position="961"/>
        <end position="1227"/>
    </location>
</feature>
<gene>
    <name evidence="14" type="ORF">JBS370_LOCUS6962</name>
</gene>
<reference evidence="14" key="1">
    <citation type="submission" date="2021-02" db="EMBL/GenBank/DDBJ databases">
        <authorList>
            <person name="Nowell W R."/>
        </authorList>
    </citation>
    <scope>NUCLEOTIDE SEQUENCE</scope>
</reference>
<keyword evidence="8" id="KW-0256">Endoplasmic reticulum</keyword>
<evidence type="ECO:0000256" key="1">
    <source>
        <dbReference type="ARBA" id="ARBA00004163"/>
    </source>
</evidence>
<feature type="region of interest" description="Disordered" evidence="11">
    <location>
        <begin position="164"/>
        <end position="229"/>
    </location>
</feature>
<dbReference type="EMBL" id="CAJOBD010000401">
    <property type="protein sequence ID" value="CAF3661854.1"/>
    <property type="molecule type" value="Genomic_DNA"/>
</dbReference>
<evidence type="ECO:0000256" key="12">
    <source>
        <dbReference type="SAM" id="Phobius"/>
    </source>
</evidence>
<evidence type="ECO:0000256" key="8">
    <source>
        <dbReference type="ARBA" id="ARBA00022824"/>
    </source>
</evidence>
<feature type="transmembrane region" description="Helical" evidence="12">
    <location>
        <begin position="1015"/>
        <end position="1036"/>
    </location>
</feature>
<dbReference type="FunFam" id="2.20.110.10:FF:000001">
    <property type="entry name" value="Junctophilin"/>
    <property type="match status" value="1"/>
</dbReference>
<evidence type="ECO:0000256" key="9">
    <source>
        <dbReference type="ARBA" id="ARBA00022989"/>
    </source>
</evidence>
<feature type="region of interest" description="Disordered" evidence="11">
    <location>
        <begin position="836"/>
        <end position="855"/>
    </location>
</feature>
<feature type="region of interest" description="Disordered" evidence="11">
    <location>
        <begin position="435"/>
        <end position="557"/>
    </location>
</feature>
<dbReference type="PROSITE" id="PS00237">
    <property type="entry name" value="G_PROTEIN_RECEP_F1_1"/>
    <property type="match status" value="1"/>
</dbReference>
<feature type="transmembrane region" description="Helical" evidence="12">
    <location>
        <begin position="1206"/>
        <end position="1229"/>
    </location>
</feature>
<dbReference type="InterPro" id="IPR003409">
    <property type="entry name" value="MORN"/>
</dbReference>
<organism evidence="14 15">
    <name type="scientific">Rotaria sordida</name>
    <dbReference type="NCBI Taxonomy" id="392033"/>
    <lineage>
        <taxon>Eukaryota</taxon>
        <taxon>Metazoa</taxon>
        <taxon>Spiralia</taxon>
        <taxon>Gnathifera</taxon>
        <taxon>Rotifera</taxon>
        <taxon>Eurotatoria</taxon>
        <taxon>Bdelloidea</taxon>
        <taxon>Philodinida</taxon>
        <taxon>Philodinidae</taxon>
        <taxon>Rotaria</taxon>
    </lineage>
</organism>
<dbReference type="SUPFAM" id="SSF82185">
    <property type="entry name" value="Histone H3 K4-specific methyltransferase SET7/9 N-terminal domain"/>
    <property type="match status" value="2"/>
</dbReference>
<keyword evidence="7" id="KW-0677">Repeat</keyword>
<accession>A0A818RR07</accession>
<evidence type="ECO:0000256" key="6">
    <source>
        <dbReference type="ARBA" id="ARBA00022692"/>
    </source>
</evidence>
<dbReference type="InterPro" id="IPR017191">
    <property type="entry name" value="Junctophilin"/>
</dbReference>
<feature type="compositionally biased region" description="Low complexity" evidence="11">
    <location>
        <begin position="508"/>
        <end position="520"/>
    </location>
</feature>
<feature type="compositionally biased region" description="Polar residues" evidence="11">
    <location>
        <begin position="477"/>
        <end position="495"/>
    </location>
</feature>
<keyword evidence="6 12" id="KW-0812">Transmembrane</keyword>
<sequence>MNVGVNGGRFDFDDGGTYCGGWNDGKAHGHGVCTGPKGQGEYSGAWQFGYEFSGIYLWPAGNSYEGQWMSGKRHGLGVEKKGRWIYKGEWTQGFKGRYGIRVSDISGARYEGTWANGLQDGYGVEIYADGGIYHGQIQQGLRHGFGIRRSVPYGVASRYRSKDVRDSLTSLRSEEDDERTQRERDKRMDDNRGGFVLRSRSEPHDPSSRSASQGPRRGSLSNSADRRTSLRKTLLSKLRKQKSTSDIEDLSITKKTSSFRSTASTVSGDSKHSVKTATIMSSHPNTPNSFGTLDDGDHSFISQDDILDNNVVETYMGEWKADKRTGFGIAERSDGLKYEGEWFNNKKNGYGVTTFRDGTKEEGKYKNNVLVTDKRKPSKLFLIRSSKFRDKIDAALNHAMKFATSAQQKAEIAMARANNARSKAHSAEIYAKQARNDSVEARSCAKAAAPDFRQPGEEKPQPFISLDIDRQIDGKSLPNNHINISPPNGRLQTPSNYPPNRPIPLPSHIPQSHPSTTTTPPSLPLDGGVYQGLPPTQSTNRNANTKPFGSPSSTIPMHQQSQDYYRDVNQLQSHHPHKTTPATPYNETSDSHTGVSVSKHHSNLTQQLPPDILIPNNSNYDYGRNATIPTNFNPVSPSRSSPSQFVQNAVGVGQRSTSKRNTFKRTTRVDASNEDLHDPQQFIEHPHQLKQHEYNQPSSNIHAPQPIRHTSGQRSNLPPYMSGINTSSVQHNLIYGAHDSGLNLVDTNFDFEQLHIHYLGNQNYPSIPKTSMVEQYEVPQPIPIPRRKSLPSIVKTKPGDYKIDETARSSDNLQEKETFIIENGIRKRVTGLAPTYTESGTPIPQATVMTSSSGSPTLARRVILESVKRVDGPTSTTSGTGGNQRGSMPTIVTVARQRQAAPSISREEATILGSQRREELRRLRDRDSTTFGRLKTLLQMLFLERVRTIALLCLTVFGCTGNILTLIVINQQFFRKTASAAFISALSIADCIVLCLQSLQIVTKLHPQVTSYDCVVFFLMDVFRLLSVWIVCFINIERCSLVFNPCHMPRLISRTKSRIFVIILFIISLLIFSHYTLQMHIEYVNNSNRTVPIRSFCAYKPNFHRLTWECIRFGLTYWFPIPLCMICNLIIIQRLHHASHIERTLNNENSRTNHLINTNKFNLSSKQRQLTAMLVTSSICFVLTVTPSTIHTIYLLITSKFNNIQYAIHIFTNILLHFHHASNFLVFIFSCARFRIELLNLFRQCFYCQIYMKWYKRSIPNTEQNIIYSTKQQKSPIKFLTTTRTKTKEQKRNIQSQHHNGIVLHGINKYKKSQKQSMQPFI</sequence>
<evidence type="ECO:0000256" key="11">
    <source>
        <dbReference type="SAM" id="MobiDB-lite"/>
    </source>
</evidence>
<dbReference type="SMART" id="SM00698">
    <property type="entry name" value="MORN"/>
    <property type="match status" value="6"/>
</dbReference>
<dbReference type="Proteomes" id="UP000663836">
    <property type="component" value="Unassembled WGS sequence"/>
</dbReference>
<dbReference type="PANTHER" id="PTHR23085:SF16">
    <property type="entry name" value="GH28348P"/>
    <property type="match status" value="1"/>
</dbReference>
<comment type="similarity">
    <text evidence="4">Belongs to the junctophilin family.</text>
</comment>
<proteinExistence type="inferred from homology"/>
<feature type="compositionally biased region" description="Basic and acidic residues" evidence="11">
    <location>
        <begin position="179"/>
        <end position="192"/>
    </location>
</feature>
<dbReference type="GO" id="GO:0030314">
    <property type="term" value="C:junctional membrane complex"/>
    <property type="evidence" value="ECO:0007669"/>
    <property type="project" value="InterPro"/>
</dbReference>
<dbReference type="PROSITE" id="PS50262">
    <property type="entry name" value="G_PROTEIN_RECEP_F1_2"/>
    <property type="match status" value="1"/>
</dbReference>
<feature type="compositionally biased region" description="Polar residues" evidence="11">
    <location>
        <begin position="534"/>
        <end position="557"/>
    </location>
</feature>
<comment type="caution">
    <text evidence="14">The sequence shown here is derived from an EMBL/GenBank/DDBJ whole genome shotgun (WGS) entry which is preliminary data.</text>
</comment>
<evidence type="ECO:0000256" key="3">
    <source>
        <dbReference type="ARBA" id="ARBA00004236"/>
    </source>
</evidence>
<dbReference type="GO" id="GO:0005886">
    <property type="term" value="C:plasma membrane"/>
    <property type="evidence" value="ECO:0007669"/>
    <property type="project" value="UniProtKB-SubCell"/>
</dbReference>
<feature type="transmembrane region" description="Helical" evidence="12">
    <location>
        <begin position="949"/>
        <end position="969"/>
    </location>
</feature>
<dbReference type="SUPFAM" id="SSF81321">
    <property type="entry name" value="Family A G protein-coupled receptor-like"/>
    <property type="match status" value="1"/>
</dbReference>
<keyword evidence="5" id="KW-1003">Cell membrane</keyword>
<keyword evidence="10 12" id="KW-0472">Membrane</keyword>
<dbReference type="InterPro" id="IPR000276">
    <property type="entry name" value="GPCR_Rhodpsn"/>
</dbReference>
<name>A0A818RR07_9BILA</name>
<dbReference type="Pfam" id="PF00001">
    <property type="entry name" value="7tm_1"/>
    <property type="match status" value="1"/>
</dbReference>
<feature type="compositionally biased region" description="Polar residues" evidence="11">
    <location>
        <begin position="580"/>
        <end position="596"/>
    </location>
</feature>
<dbReference type="Gene3D" id="2.20.110.10">
    <property type="entry name" value="Histone H3 K4-specific methyltransferase SET7/9 N-terminal domain"/>
    <property type="match status" value="2"/>
</dbReference>
<feature type="region of interest" description="Disordered" evidence="11">
    <location>
        <begin position="570"/>
        <end position="613"/>
    </location>
</feature>
<dbReference type="Gene3D" id="1.20.1070.10">
    <property type="entry name" value="Rhodopsin 7-helix transmembrane proteins"/>
    <property type="match status" value="1"/>
</dbReference>
<protein>
    <recommendedName>
        <fullName evidence="13">G-protein coupled receptors family 1 profile domain-containing protein</fullName>
    </recommendedName>
</protein>
<dbReference type="FunFam" id="2.20.110.10:FF:000013">
    <property type="entry name" value="Putative Junctophilin-1"/>
    <property type="match status" value="1"/>
</dbReference>
<feature type="transmembrane region" description="Helical" evidence="12">
    <location>
        <begin position="1057"/>
        <end position="1077"/>
    </location>
</feature>
<keyword evidence="9 12" id="KW-1133">Transmembrane helix</keyword>
<evidence type="ECO:0000256" key="4">
    <source>
        <dbReference type="ARBA" id="ARBA00008599"/>
    </source>
</evidence>
<dbReference type="GO" id="GO:0004930">
    <property type="term" value="F:G protein-coupled receptor activity"/>
    <property type="evidence" value="ECO:0007669"/>
    <property type="project" value="InterPro"/>
</dbReference>
<evidence type="ECO:0000256" key="10">
    <source>
        <dbReference type="ARBA" id="ARBA00023136"/>
    </source>
</evidence>
<evidence type="ECO:0000313" key="15">
    <source>
        <dbReference type="Proteomes" id="UP000663836"/>
    </source>
</evidence>
<comment type="subcellular location">
    <subcellularLocation>
        <location evidence="3">Cell membrane</location>
    </subcellularLocation>
    <subcellularLocation>
        <location evidence="2">Endomembrane system</location>
        <topology evidence="2">Peripheral membrane protein</topology>
    </subcellularLocation>
    <subcellularLocation>
        <location evidence="1">Endoplasmic reticulum membrane</location>
        <topology evidence="1">Single-pass type IV membrane protein</topology>
    </subcellularLocation>
</comment>
<evidence type="ECO:0000256" key="7">
    <source>
        <dbReference type="ARBA" id="ARBA00022737"/>
    </source>
</evidence>
<feature type="transmembrane region" description="Helical" evidence="12">
    <location>
        <begin position="1115"/>
        <end position="1132"/>
    </location>
</feature>
<feature type="transmembrane region" description="Helical" evidence="12">
    <location>
        <begin position="981"/>
        <end position="1003"/>
    </location>
</feature>
<evidence type="ECO:0000256" key="2">
    <source>
        <dbReference type="ARBA" id="ARBA00004184"/>
    </source>
</evidence>
<evidence type="ECO:0000313" key="14">
    <source>
        <dbReference type="EMBL" id="CAF3661854.1"/>
    </source>
</evidence>
<feature type="compositionally biased region" description="Polar residues" evidence="11">
    <location>
        <begin position="208"/>
        <end position="223"/>
    </location>
</feature>
<dbReference type="Pfam" id="PF02493">
    <property type="entry name" value="MORN"/>
    <property type="match status" value="7"/>
</dbReference>
<dbReference type="InterPro" id="IPR017452">
    <property type="entry name" value="GPCR_Rhodpsn_7TM"/>
</dbReference>
<feature type="compositionally biased region" description="Pro residues" evidence="11">
    <location>
        <begin position="496"/>
        <end position="507"/>
    </location>
</feature>
<evidence type="ECO:0000256" key="5">
    <source>
        <dbReference type="ARBA" id="ARBA00022475"/>
    </source>
</evidence>
<feature type="region of interest" description="Disordered" evidence="11">
    <location>
        <begin position="696"/>
        <end position="716"/>
    </location>
</feature>
<feature type="transmembrane region" description="Helical" evidence="12">
    <location>
        <begin position="1170"/>
        <end position="1194"/>
    </location>
</feature>
<dbReference type="GO" id="GO:0005789">
    <property type="term" value="C:endoplasmic reticulum membrane"/>
    <property type="evidence" value="ECO:0007669"/>
    <property type="project" value="UniProtKB-SubCell"/>
</dbReference>